<dbReference type="GO" id="GO:0022857">
    <property type="term" value="F:transmembrane transporter activity"/>
    <property type="evidence" value="ECO:0007669"/>
    <property type="project" value="UniProtKB-UniRule"/>
</dbReference>
<keyword evidence="5 9" id="KW-0812">Transmembrane</keyword>
<dbReference type="GO" id="GO:0015740">
    <property type="term" value="P:C4-dicarboxylate transport"/>
    <property type="evidence" value="ECO:0007669"/>
    <property type="project" value="TreeGrafter"/>
</dbReference>
<comment type="similarity">
    <text evidence="8 9">Belongs to the TRAP transporter small permease family.</text>
</comment>
<evidence type="ECO:0000256" key="3">
    <source>
        <dbReference type="ARBA" id="ARBA00022475"/>
    </source>
</evidence>
<evidence type="ECO:0000313" key="12">
    <source>
        <dbReference type="Proteomes" id="UP000261931"/>
    </source>
</evidence>
<evidence type="ECO:0000256" key="5">
    <source>
        <dbReference type="ARBA" id="ARBA00022692"/>
    </source>
</evidence>
<proteinExistence type="inferred from homology"/>
<dbReference type="PANTHER" id="PTHR35011:SF10">
    <property type="entry name" value="TRAP TRANSPORTER SMALL PERMEASE PROTEIN"/>
    <property type="match status" value="1"/>
</dbReference>
<name>A0A372EGT9_9BURK</name>
<dbReference type="InterPro" id="IPR007387">
    <property type="entry name" value="TRAP_DctQ"/>
</dbReference>
<comment type="subcellular location">
    <subcellularLocation>
        <location evidence="1 9">Cell inner membrane</location>
        <topology evidence="1 9">Multi-pass membrane protein</topology>
    </subcellularLocation>
</comment>
<dbReference type="InterPro" id="IPR055348">
    <property type="entry name" value="DctQ"/>
</dbReference>
<sequence>MKTSFDTLLRALHAIGAVLLALLTLVIGYDVAGRLLFNHPFAGTAELTGAGLVLLTFLQAPSAMRRGKLLRVTFLLERLPTRAAGALVGAAWLIGALVFATFLVSGWGPAIEGWRSAEFYGNDAFRLPAWPLRFGTLLLWSVGVLVCLRLCVDAWRGRGASEPAPAD</sequence>
<evidence type="ECO:0000256" key="7">
    <source>
        <dbReference type="ARBA" id="ARBA00023136"/>
    </source>
</evidence>
<dbReference type="RefSeq" id="WP_116959957.1">
    <property type="nucleotide sequence ID" value="NZ_QVLS01000010.1"/>
</dbReference>
<dbReference type="PANTHER" id="PTHR35011">
    <property type="entry name" value="2,3-DIKETO-L-GULONATE TRAP TRANSPORTER SMALL PERMEASE PROTEIN YIAM"/>
    <property type="match status" value="1"/>
</dbReference>
<keyword evidence="7 9" id="KW-0472">Membrane</keyword>
<gene>
    <name evidence="11" type="ORF">DY262_15150</name>
</gene>
<keyword evidence="12" id="KW-1185">Reference proteome</keyword>
<evidence type="ECO:0000256" key="4">
    <source>
        <dbReference type="ARBA" id="ARBA00022519"/>
    </source>
</evidence>
<keyword evidence="2 9" id="KW-0813">Transport</keyword>
<feature type="domain" description="Tripartite ATP-independent periplasmic transporters DctQ component" evidence="10">
    <location>
        <begin position="23"/>
        <end position="157"/>
    </location>
</feature>
<keyword evidence="6 9" id="KW-1133">Transmembrane helix</keyword>
<protein>
    <recommendedName>
        <fullName evidence="9">TRAP transporter small permease protein</fullName>
    </recommendedName>
</protein>
<organism evidence="11 12">
    <name type="scientific">Hydrogenophaga borbori</name>
    <dbReference type="NCBI Taxonomy" id="2294117"/>
    <lineage>
        <taxon>Bacteria</taxon>
        <taxon>Pseudomonadati</taxon>
        <taxon>Pseudomonadota</taxon>
        <taxon>Betaproteobacteria</taxon>
        <taxon>Burkholderiales</taxon>
        <taxon>Comamonadaceae</taxon>
        <taxon>Hydrogenophaga</taxon>
    </lineage>
</organism>
<dbReference type="Pfam" id="PF04290">
    <property type="entry name" value="DctQ"/>
    <property type="match status" value="1"/>
</dbReference>
<comment type="function">
    <text evidence="9">Part of the tripartite ATP-independent periplasmic (TRAP) transport system.</text>
</comment>
<comment type="subunit">
    <text evidence="9">The complex comprises the extracytoplasmic solute receptor protein and the two transmembrane proteins.</text>
</comment>
<evidence type="ECO:0000256" key="8">
    <source>
        <dbReference type="ARBA" id="ARBA00038436"/>
    </source>
</evidence>
<evidence type="ECO:0000256" key="9">
    <source>
        <dbReference type="RuleBase" id="RU369079"/>
    </source>
</evidence>
<accession>A0A372EGT9</accession>
<keyword evidence="3" id="KW-1003">Cell membrane</keyword>
<evidence type="ECO:0000256" key="2">
    <source>
        <dbReference type="ARBA" id="ARBA00022448"/>
    </source>
</evidence>
<feature type="transmembrane region" description="Helical" evidence="9">
    <location>
        <begin position="41"/>
        <end position="62"/>
    </location>
</feature>
<feature type="transmembrane region" description="Helical" evidence="9">
    <location>
        <begin position="7"/>
        <end position="29"/>
    </location>
</feature>
<keyword evidence="4 9" id="KW-0997">Cell inner membrane</keyword>
<dbReference type="Proteomes" id="UP000261931">
    <property type="component" value="Unassembled WGS sequence"/>
</dbReference>
<evidence type="ECO:0000313" key="11">
    <source>
        <dbReference type="EMBL" id="RFP77547.1"/>
    </source>
</evidence>
<dbReference type="AlphaFoldDB" id="A0A372EGT9"/>
<reference evidence="11 12" key="1">
    <citation type="submission" date="2018-08" db="EMBL/GenBank/DDBJ databases">
        <title>Hydrogenophaga sp. LA-38 isolated from sludge.</title>
        <authorList>
            <person name="Im W.-T."/>
        </authorList>
    </citation>
    <scope>NUCLEOTIDE SEQUENCE [LARGE SCALE GENOMIC DNA]</scope>
    <source>
        <strain evidence="11 12">LA-38</strain>
    </source>
</reference>
<feature type="transmembrane region" description="Helical" evidence="9">
    <location>
        <begin position="130"/>
        <end position="152"/>
    </location>
</feature>
<evidence type="ECO:0000256" key="6">
    <source>
        <dbReference type="ARBA" id="ARBA00022989"/>
    </source>
</evidence>
<evidence type="ECO:0000259" key="10">
    <source>
        <dbReference type="Pfam" id="PF04290"/>
    </source>
</evidence>
<comment type="caution">
    <text evidence="11">The sequence shown here is derived from an EMBL/GenBank/DDBJ whole genome shotgun (WGS) entry which is preliminary data.</text>
</comment>
<evidence type="ECO:0000256" key="1">
    <source>
        <dbReference type="ARBA" id="ARBA00004429"/>
    </source>
</evidence>
<dbReference type="GO" id="GO:0005886">
    <property type="term" value="C:plasma membrane"/>
    <property type="evidence" value="ECO:0007669"/>
    <property type="project" value="UniProtKB-SubCell"/>
</dbReference>
<feature type="transmembrane region" description="Helical" evidence="9">
    <location>
        <begin position="83"/>
        <end position="110"/>
    </location>
</feature>
<dbReference type="EMBL" id="QVLS01000010">
    <property type="protein sequence ID" value="RFP77547.1"/>
    <property type="molecule type" value="Genomic_DNA"/>
</dbReference>